<evidence type="ECO:0000313" key="2">
    <source>
        <dbReference type="Proteomes" id="UP001367508"/>
    </source>
</evidence>
<gene>
    <name evidence="1" type="ORF">VNO77_02658</name>
</gene>
<dbReference type="AlphaFoldDB" id="A0AAN9R382"/>
<proteinExistence type="predicted"/>
<name>A0AAN9R382_CANGL</name>
<comment type="caution">
    <text evidence="1">The sequence shown here is derived from an EMBL/GenBank/DDBJ whole genome shotgun (WGS) entry which is preliminary data.</text>
</comment>
<keyword evidence="2" id="KW-1185">Reference proteome</keyword>
<dbReference type="EMBL" id="JAYMYQ010000001">
    <property type="protein sequence ID" value="KAK7360650.1"/>
    <property type="molecule type" value="Genomic_DNA"/>
</dbReference>
<protein>
    <submittedName>
        <fullName evidence="1">Uncharacterized protein</fullName>
    </submittedName>
</protein>
<accession>A0AAN9R382</accession>
<reference evidence="1 2" key="1">
    <citation type="submission" date="2024-01" db="EMBL/GenBank/DDBJ databases">
        <title>The genomes of 5 underutilized Papilionoideae crops provide insights into root nodulation and disease resistanc.</title>
        <authorList>
            <person name="Jiang F."/>
        </authorList>
    </citation>
    <scope>NUCLEOTIDE SEQUENCE [LARGE SCALE GENOMIC DNA]</scope>
    <source>
        <strain evidence="1">LVBAO_FW01</strain>
        <tissue evidence="1">Leaves</tissue>
    </source>
</reference>
<sequence>MAECPGTLSTTLMNAGSPRMAMSEQSPFTHTDQKLEMVDRIEYDSFSLLYFRETFRTTSIRSWVSVPMTSYGGALIHGLWDFLSQLQCRGFAFTIRYALLPSYPNELPWISARAEVQYRFRCLSEADGIRWLVIAGTDVLRASSDGASMVLRRLIDGRTAWCFFLPRSMNSAQFLELRFIASGVFF</sequence>
<evidence type="ECO:0000313" key="1">
    <source>
        <dbReference type="EMBL" id="KAK7360650.1"/>
    </source>
</evidence>
<dbReference type="Proteomes" id="UP001367508">
    <property type="component" value="Unassembled WGS sequence"/>
</dbReference>
<organism evidence="1 2">
    <name type="scientific">Canavalia gladiata</name>
    <name type="common">Sword bean</name>
    <name type="synonym">Dolichos gladiatus</name>
    <dbReference type="NCBI Taxonomy" id="3824"/>
    <lineage>
        <taxon>Eukaryota</taxon>
        <taxon>Viridiplantae</taxon>
        <taxon>Streptophyta</taxon>
        <taxon>Embryophyta</taxon>
        <taxon>Tracheophyta</taxon>
        <taxon>Spermatophyta</taxon>
        <taxon>Magnoliopsida</taxon>
        <taxon>eudicotyledons</taxon>
        <taxon>Gunneridae</taxon>
        <taxon>Pentapetalae</taxon>
        <taxon>rosids</taxon>
        <taxon>fabids</taxon>
        <taxon>Fabales</taxon>
        <taxon>Fabaceae</taxon>
        <taxon>Papilionoideae</taxon>
        <taxon>50 kb inversion clade</taxon>
        <taxon>NPAAA clade</taxon>
        <taxon>indigoferoid/millettioid clade</taxon>
        <taxon>Phaseoleae</taxon>
        <taxon>Canavalia</taxon>
    </lineage>
</organism>